<dbReference type="InterPro" id="IPR011335">
    <property type="entry name" value="Restrct_endonuc-II-like"/>
</dbReference>
<name>A0A8G2EV61_9PROT</name>
<dbReference type="AlphaFoldDB" id="A0A8G2EV61"/>
<evidence type="ECO:0000313" key="1">
    <source>
        <dbReference type="EMBL" id="SDF73851.1"/>
    </source>
</evidence>
<keyword evidence="2" id="KW-1185">Reference proteome</keyword>
<dbReference type="Proteomes" id="UP000198615">
    <property type="component" value="Unassembled WGS sequence"/>
</dbReference>
<protein>
    <recommendedName>
        <fullName evidence="3">Endonuclease</fullName>
    </recommendedName>
</protein>
<dbReference type="InterPro" id="IPR011856">
    <property type="entry name" value="tRNA_endonuc-like_dom_sf"/>
</dbReference>
<gene>
    <name evidence="1" type="ORF">SAMN05660686_02134</name>
</gene>
<sequence length="77" mass="8610">MVRRGDVLVAVEVKARRSLAAAVDAVSTRQRLRIARALALVAGRDPTLSGLGRRLDLVIVRPWRLPIHLVDVHRDNR</sequence>
<accession>A0A8G2EV61</accession>
<organism evidence="1 2">
    <name type="scientific">Thalassobaculum litoreum DSM 18839</name>
    <dbReference type="NCBI Taxonomy" id="1123362"/>
    <lineage>
        <taxon>Bacteria</taxon>
        <taxon>Pseudomonadati</taxon>
        <taxon>Pseudomonadota</taxon>
        <taxon>Alphaproteobacteria</taxon>
        <taxon>Rhodospirillales</taxon>
        <taxon>Thalassobaculaceae</taxon>
        <taxon>Thalassobaculum</taxon>
    </lineage>
</organism>
<dbReference type="GO" id="GO:0003676">
    <property type="term" value="F:nucleic acid binding"/>
    <property type="evidence" value="ECO:0007669"/>
    <property type="project" value="InterPro"/>
</dbReference>
<dbReference type="SUPFAM" id="SSF52980">
    <property type="entry name" value="Restriction endonuclease-like"/>
    <property type="match status" value="1"/>
</dbReference>
<dbReference type="EMBL" id="FNBW01000006">
    <property type="protein sequence ID" value="SDF73851.1"/>
    <property type="molecule type" value="Genomic_DNA"/>
</dbReference>
<reference evidence="1 2" key="1">
    <citation type="submission" date="2016-10" db="EMBL/GenBank/DDBJ databases">
        <authorList>
            <person name="Varghese N."/>
            <person name="Submissions S."/>
        </authorList>
    </citation>
    <scope>NUCLEOTIDE SEQUENCE [LARGE SCALE GENOMIC DNA]</scope>
    <source>
        <strain evidence="1 2">DSM 18839</strain>
    </source>
</reference>
<proteinExistence type="predicted"/>
<evidence type="ECO:0000313" key="2">
    <source>
        <dbReference type="Proteomes" id="UP000198615"/>
    </source>
</evidence>
<dbReference type="Gene3D" id="3.40.1350.10">
    <property type="match status" value="1"/>
</dbReference>
<comment type="caution">
    <text evidence="1">The sequence shown here is derived from an EMBL/GenBank/DDBJ whole genome shotgun (WGS) entry which is preliminary data.</text>
</comment>
<evidence type="ECO:0008006" key="3">
    <source>
        <dbReference type="Google" id="ProtNLM"/>
    </source>
</evidence>